<keyword evidence="2" id="KW-1185">Reference proteome</keyword>
<protein>
    <submittedName>
        <fullName evidence="1">Uncharacterized protein</fullName>
    </submittedName>
</protein>
<sequence>MDVPGMRCHGHEDDLMNYVHRFLFEDDDFGDHHFSHGSGFEGVPLTGSFEELPLVLDYSHGTIPFGVLQDEEPIGWNGYGDGVWDAAEDVARSEVGCAPESLLEEKQQPRNERRQFKGVRRRPWGKYAAEIRDPKKNGSRIWLGTYENPEDAALAYDRAAFEMRGSKAKLNFPHMIGLDQYEPIRIRPKRRTQEPESSTSPKRKHIG</sequence>
<evidence type="ECO:0000313" key="1">
    <source>
        <dbReference type="EMBL" id="KAI4318802.1"/>
    </source>
</evidence>
<organism evidence="1 2">
    <name type="scientific">Melastoma candidum</name>
    <dbReference type="NCBI Taxonomy" id="119954"/>
    <lineage>
        <taxon>Eukaryota</taxon>
        <taxon>Viridiplantae</taxon>
        <taxon>Streptophyta</taxon>
        <taxon>Embryophyta</taxon>
        <taxon>Tracheophyta</taxon>
        <taxon>Spermatophyta</taxon>
        <taxon>Magnoliopsida</taxon>
        <taxon>eudicotyledons</taxon>
        <taxon>Gunneridae</taxon>
        <taxon>Pentapetalae</taxon>
        <taxon>rosids</taxon>
        <taxon>malvids</taxon>
        <taxon>Myrtales</taxon>
        <taxon>Melastomataceae</taxon>
        <taxon>Melastomatoideae</taxon>
        <taxon>Melastomateae</taxon>
        <taxon>Melastoma</taxon>
    </lineage>
</organism>
<proteinExistence type="predicted"/>
<evidence type="ECO:0000313" key="2">
    <source>
        <dbReference type="Proteomes" id="UP001057402"/>
    </source>
</evidence>
<gene>
    <name evidence="1" type="ORF">MLD38_032469</name>
</gene>
<name>A0ACB9M3T4_9MYRT</name>
<dbReference type="EMBL" id="CM042889">
    <property type="protein sequence ID" value="KAI4318802.1"/>
    <property type="molecule type" value="Genomic_DNA"/>
</dbReference>
<accession>A0ACB9M3T4</accession>
<dbReference type="Proteomes" id="UP001057402">
    <property type="component" value="Chromosome 10"/>
</dbReference>
<reference evidence="2" key="1">
    <citation type="journal article" date="2023" name="Front. Plant Sci.">
        <title>Chromosomal-level genome assembly of Melastoma candidum provides insights into trichome evolution.</title>
        <authorList>
            <person name="Zhong Y."/>
            <person name="Wu W."/>
            <person name="Sun C."/>
            <person name="Zou P."/>
            <person name="Liu Y."/>
            <person name="Dai S."/>
            <person name="Zhou R."/>
        </authorList>
    </citation>
    <scope>NUCLEOTIDE SEQUENCE [LARGE SCALE GENOMIC DNA]</scope>
</reference>
<comment type="caution">
    <text evidence="1">The sequence shown here is derived from an EMBL/GenBank/DDBJ whole genome shotgun (WGS) entry which is preliminary data.</text>
</comment>